<keyword evidence="3" id="KW-1185">Reference proteome</keyword>
<comment type="caution">
    <text evidence="2">The sequence shown here is derived from an EMBL/GenBank/DDBJ whole genome shotgun (WGS) entry which is preliminary data.</text>
</comment>
<organism evidence="2 3">
    <name type="scientific">Streptomyces taklimakanensis</name>
    <dbReference type="NCBI Taxonomy" id="2569853"/>
    <lineage>
        <taxon>Bacteria</taxon>
        <taxon>Bacillati</taxon>
        <taxon>Actinomycetota</taxon>
        <taxon>Actinomycetes</taxon>
        <taxon>Kitasatosporales</taxon>
        <taxon>Streptomycetaceae</taxon>
        <taxon>Streptomyces</taxon>
    </lineage>
</organism>
<dbReference type="Pfam" id="PF01471">
    <property type="entry name" value="PG_binding_1"/>
    <property type="match status" value="1"/>
</dbReference>
<sequence length="53" mass="5879">MLAFGGFYHGALDGLFGPQTLAAVKEFQRRNGLVVDGIVGPRTWGELERMVNW</sequence>
<evidence type="ECO:0000313" key="3">
    <source>
        <dbReference type="Proteomes" id="UP000473014"/>
    </source>
</evidence>
<feature type="domain" description="Peptidoglycan binding-like" evidence="1">
    <location>
        <begin position="3"/>
        <end position="46"/>
    </location>
</feature>
<dbReference type="OrthoDB" id="514320at2"/>
<reference evidence="2 3" key="1">
    <citation type="submission" date="2019-11" db="EMBL/GenBank/DDBJ databases">
        <authorList>
            <person name="Yuan L."/>
        </authorList>
    </citation>
    <scope>NUCLEOTIDE SEQUENCE [LARGE SCALE GENOMIC DNA]</scope>
    <source>
        <strain evidence="2 3">TRM43335</strain>
    </source>
</reference>
<dbReference type="SUPFAM" id="SSF47090">
    <property type="entry name" value="PGBD-like"/>
    <property type="match status" value="1"/>
</dbReference>
<dbReference type="Gene3D" id="1.10.101.10">
    <property type="entry name" value="PGBD-like superfamily/PGBD"/>
    <property type="match status" value="1"/>
</dbReference>
<dbReference type="InterPro" id="IPR002477">
    <property type="entry name" value="Peptidoglycan-bd-like"/>
</dbReference>
<dbReference type="AlphaFoldDB" id="A0A6G2BB43"/>
<protein>
    <recommendedName>
        <fullName evidence="1">Peptidoglycan binding-like domain-containing protein</fullName>
    </recommendedName>
</protein>
<gene>
    <name evidence="2" type="ORF">F0L17_09950</name>
</gene>
<evidence type="ECO:0000313" key="2">
    <source>
        <dbReference type="EMBL" id="MTE19444.1"/>
    </source>
</evidence>
<dbReference type="InterPro" id="IPR036366">
    <property type="entry name" value="PGBDSf"/>
</dbReference>
<accession>A0A6G2BB43</accession>
<dbReference type="EMBL" id="WIXO01000001">
    <property type="protein sequence ID" value="MTE19444.1"/>
    <property type="molecule type" value="Genomic_DNA"/>
</dbReference>
<dbReference type="Proteomes" id="UP000473014">
    <property type="component" value="Unassembled WGS sequence"/>
</dbReference>
<name>A0A6G2BB43_9ACTN</name>
<proteinExistence type="predicted"/>
<evidence type="ECO:0000259" key="1">
    <source>
        <dbReference type="Pfam" id="PF01471"/>
    </source>
</evidence>
<dbReference type="InterPro" id="IPR036365">
    <property type="entry name" value="PGBD-like_sf"/>
</dbReference>